<sequence length="234" mass="26987">MPTPGDALIRDLHARLAAAADPERAPQMQAYMKSQMPFHGIASPVMKRLTRECFAEHPLDESDWLATAATLWDEAEHREERYAALALFRHSAHRSAARSPERLPLYRHLATTGGWWDLVDEIAQHLVGEVLRTHRAEATPIIQEWAQDQDLWVRRTAILSQNRHRTETDVDLLDQVLSANLEDSLHGRVFWTRKAVGWALREFAKTDPTWVRGWVTEHDDRLSGLTRREALKHF</sequence>
<dbReference type="EMBL" id="JAALAA010000016">
    <property type="protein sequence ID" value="NGN94720.1"/>
    <property type="molecule type" value="Genomic_DNA"/>
</dbReference>
<organism evidence="1 2">
    <name type="scientific">Nocardioides turkmenicus</name>
    <dbReference type="NCBI Taxonomy" id="2711220"/>
    <lineage>
        <taxon>Bacteria</taxon>
        <taxon>Bacillati</taxon>
        <taxon>Actinomycetota</taxon>
        <taxon>Actinomycetes</taxon>
        <taxon>Propionibacteriales</taxon>
        <taxon>Nocardioidaceae</taxon>
        <taxon>Nocardioides</taxon>
    </lineage>
</organism>
<proteinExistence type="predicted"/>
<dbReference type="InterPro" id="IPR016024">
    <property type="entry name" value="ARM-type_fold"/>
</dbReference>
<accession>A0A6M1R3Y2</accession>
<reference evidence="1 2" key="1">
    <citation type="submission" date="2020-02" db="EMBL/GenBank/DDBJ databases">
        <title>Whole-genome analyses of novel actinobacteria.</title>
        <authorList>
            <person name="Sahin N."/>
        </authorList>
    </citation>
    <scope>NUCLEOTIDE SEQUENCE [LARGE SCALE GENOMIC DNA]</scope>
    <source>
        <strain evidence="1 2">KC13</strain>
    </source>
</reference>
<comment type="caution">
    <text evidence="1">The sequence shown here is derived from an EMBL/GenBank/DDBJ whole genome shotgun (WGS) entry which is preliminary data.</text>
</comment>
<keyword evidence="2" id="KW-1185">Reference proteome</keyword>
<evidence type="ECO:0000313" key="2">
    <source>
        <dbReference type="Proteomes" id="UP000483261"/>
    </source>
</evidence>
<protein>
    <submittedName>
        <fullName evidence="1">DNA alkylation repair protein</fullName>
    </submittedName>
</protein>
<dbReference type="Proteomes" id="UP000483261">
    <property type="component" value="Unassembled WGS sequence"/>
</dbReference>
<gene>
    <name evidence="1" type="ORF">G5C66_18490</name>
</gene>
<dbReference type="PANTHER" id="PTHR34070">
    <property type="entry name" value="ARMADILLO-TYPE FOLD"/>
    <property type="match status" value="1"/>
</dbReference>
<dbReference type="CDD" id="cd07064">
    <property type="entry name" value="AlkD_like_1"/>
    <property type="match status" value="1"/>
</dbReference>
<dbReference type="Gene3D" id="1.25.10.90">
    <property type="match status" value="1"/>
</dbReference>
<dbReference type="AlphaFoldDB" id="A0A6M1R3Y2"/>
<name>A0A6M1R3Y2_9ACTN</name>
<dbReference type="RefSeq" id="WP_165112409.1">
    <property type="nucleotide sequence ID" value="NZ_JAALAA010000016.1"/>
</dbReference>
<dbReference type="SUPFAM" id="SSF48371">
    <property type="entry name" value="ARM repeat"/>
    <property type="match status" value="1"/>
</dbReference>
<dbReference type="Pfam" id="PF08713">
    <property type="entry name" value="DNA_alkylation"/>
    <property type="match status" value="1"/>
</dbReference>
<dbReference type="PANTHER" id="PTHR34070:SF1">
    <property type="entry name" value="DNA ALKYLATION REPAIR PROTEIN"/>
    <property type="match status" value="1"/>
</dbReference>
<dbReference type="InterPro" id="IPR014825">
    <property type="entry name" value="DNA_alkylation"/>
</dbReference>
<evidence type="ECO:0000313" key="1">
    <source>
        <dbReference type="EMBL" id="NGN94720.1"/>
    </source>
</evidence>